<dbReference type="InterPro" id="IPR029052">
    <property type="entry name" value="Metallo-depent_PP-like"/>
</dbReference>
<protein>
    <submittedName>
        <fullName evidence="1">Calcineurin phosphoesterase</fullName>
    </submittedName>
</protein>
<sequence>MQNCDLSYKVVFAKNPELITDELWIAGGVYGNIYAIEKLNEIANDKDIVYNGDLHWFDANENCFFEVENLTKNSIKLNGNVELELARKDDEFGCGCNYPEWEEEIIVKNAEIIHQRLKNIKADFSIFNKRKTTLFANVCGLNVAITHGDEKTLNGWGFDHEVLAKDERILEIKNWFSKTKFDVIATTHTCKAVVMNLGQNVFINNGSTGMPNFSEFITGLATRISTTKHDKALYRTKLKDVYIELVMIKYNRKKFLSYFDELWEEGSAAAISYKERILGYGCPLSYKDINLGGFEEVF</sequence>
<dbReference type="Proteomes" id="UP000476338">
    <property type="component" value="Unassembled WGS sequence"/>
</dbReference>
<reference evidence="1 2" key="1">
    <citation type="submission" date="2019-09" db="EMBL/GenBank/DDBJ databases">
        <authorList>
            <person name="Silva M."/>
            <person name="Pereira G."/>
            <person name="Lopes-Da-Costa L."/>
            <person name="Silva E."/>
        </authorList>
    </citation>
    <scope>NUCLEOTIDE SEQUENCE [LARGE SCALE GENOMIC DNA]</scope>
    <source>
        <strain evidence="1 2">FMV-PI01</strain>
    </source>
</reference>
<keyword evidence="2" id="KW-1185">Reference proteome</keyword>
<dbReference type="RefSeq" id="WP_154570304.1">
    <property type="nucleotide sequence ID" value="NZ_VWSJ01000006.1"/>
</dbReference>
<comment type="caution">
    <text evidence="1">The sequence shown here is derived from an EMBL/GenBank/DDBJ whole genome shotgun (WGS) entry which is preliminary data.</text>
</comment>
<name>A0A6L5WIF6_9BACT</name>
<gene>
    <name evidence="1" type="ORF">F1B92_02320</name>
</gene>
<reference evidence="1 2" key="2">
    <citation type="submission" date="2020-03" db="EMBL/GenBank/DDBJ databases">
        <title>Campylobacter portucalensis sp. nov., a new species of Campylobacter isolated from the reproductive tract of bulls.</title>
        <authorList>
            <person name="Silva M.F."/>
            <person name="Pereira G."/>
            <person name="Carneiro C."/>
            <person name="Hemphill A."/>
            <person name="Mateus L."/>
            <person name="Lopes-Da-Costa L."/>
            <person name="Silva E."/>
        </authorList>
    </citation>
    <scope>NUCLEOTIDE SEQUENCE [LARGE SCALE GENOMIC DNA]</scope>
    <source>
        <strain evidence="1 2">FMV-PI01</strain>
    </source>
</reference>
<proteinExistence type="predicted"/>
<dbReference type="SUPFAM" id="SSF56300">
    <property type="entry name" value="Metallo-dependent phosphatases"/>
    <property type="match status" value="1"/>
</dbReference>
<dbReference type="AlphaFoldDB" id="A0A6L5WIF6"/>
<dbReference type="Gene3D" id="3.60.21.10">
    <property type="match status" value="1"/>
</dbReference>
<dbReference type="EMBL" id="VWSJ01000006">
    <property type="protein sequence ID" value="MSN96037.1"/>
    <property type="molecule type" value="Genomic_DNA"/>
</dbReference>
<organism evidence="1 2">
    <name type="scientific">Campylobacter portucalensis</name>
    <dbReference type="NCBI Taxonomy" id="2608384"/>
    <lineage>
        <taxon>Bacteria</taxon>
        <taxon>Pseudomonadati</taxon>
        <taxon>Campylobacterota</taxon>
        <taxon>Epsilonproteobacteria</taxon>
        <taxon>Campylobacterales</taxon>
        <taxon>Campylobacteraceae</taxon>
        <taxon>Campylobacter</taxon>
    </lineage>
</organism>
<accession>A0A6L5WIF6</accession>
<evidence type="ECO:0000313" key="2">
    <source>
        <dbReference type="Proteomes" id="UP000476338"/>
    </source>
</evidence>
<evidence type="ECO:0000313" key="1">
    <source>
        <dbReference type="EMBL" id="MSN96037.1"/>
    </source>
</evidence>